<dbReference type="Pfam" id="PF13426">
    <property type="entry name" value="PAS_9"/>
    <property type="match status" value="1"/>
</dbReference>
<comment type="catalytic activity">
    <reaction evidence="1">
        <text>ATP + protein L-histidine = ADP + protein N-phospho-L-histidine.</text>
        <dbReference type="EC" id="2.7.13.3"/>
    </reaction>
</comment>
<evidence type="ECO:0000256" key="5">
    <source>
        <dbReference type="ARBA" id="ARBA00022777"/>
    </source>
</evidence>
<reference evidence="10" key="1">
    <citation type="journal article" date="2023" name="Comput. Struct. Biotechnol. J.">
        <title>Discovery of a novel marine Bacteroidetes with a rich repertoire of carbohydrate-active enzymes.</title>
        <authorList>
            <person name="Chen B."/>
            <person name="Liu G."/>
            <person name="Chen Q."/>
            <person name="Wang H."/>
            <person name="Liu L."/>
            <person name="Tang K."/>
        </authorList>
    </citation>
    <scope>NUCLEOTIDE SEQUENCE</scope>
    <source>
        <strain evidence="10">TK19036</strain>
    </source>
</reference>
<dbReference type="PANTHER" id="PTHR43711:SF26">
    <property type="entry name" value="SENSOR HISTIDINE KINASE RCSC"/>
    <property type="match status" value="1"/>
</dbReference>
<keyword evidence="7" id="KW-0175">Coiled coil</keyword>
<dbReference type="SUPFAM" id="SSF55874">
    <property type="entry name" value="ATPase domain of HSP90 chaperone/DNA topoisomerase II/histidine kinase"/>
    <property type="match status" value="1"/>
</dbReference>
<dbReference type="EC" id="2.7.13.3" evidence="2"/>
<evidence type="ECO:0000256" key="3">
    <source>
        <dbReference type="ARBA" id="ARBA00022553"/>
    </source>
</evidence>
<keyword evidence="4" id="KW-0808">Transferase</keyword>
<dbReference type="SMART" id="SM00388">
    <property type="entry name" value="HisKA"/>
    <property type="match status" value="1"/>
</dbReference>
<dbReference type="Gene3D" id="3.30.565.10">
    <property type="entry name" value="Histidine kinase-like ATPase, C-terminal domain"/>
    <property type="match status" value="1"/>
</dbReference>
<gene>
    <name evidence="10" type="ORF">K4G66_19785</name>
</gene>
<dbReference type="PROSITE" id="PS50112">
    <property type="entry name" value="PAS"/>
    <property type="match status" value="1"/>
</dbReference>
<name>A0AA49JIE3_9BACT</name>
<dbReference type="SUPFAM" id="SSF55785">
    <property type="entry name" value="PYP-like sensor domain (PAS domain)"/>
    <property type="match status" value="1"/>
</dbReference>
<accession>A0AA49JIE3</accession>
<evidence type="ECO:0000259" key="9">
    <source>
        <dbReference type="PROSITE" id="PS50112"/>
    </source>
</evidence>
<dbReference type="Pfam" id="PF00512">
    <property type="entry name" value="HisKA"/>
    <property type="match status" value="1"/>
</dbReference>
<dbReference type="EMBL" id="CP120682">
    <property type="protein sequence ID" value="WKN34617.1"/>
    <property type="molecule type" value="Genomic_DNA"/>
</dbReference>
<dbReference type="InterPro" id="IPR036890">
    <property type="entry name" value="HATPase_C_sf"/>
</dbReference>
<sequence length="417" mass="47463">MMQNDQKKANQEAFRAIYEACEEGIIAVDEEGEIKMANTAAHTIFGYDENELPGHSIEDLVPPKLKQQHQADRVHYNKNPHPRRMGAGRDLLATKKNGEYFPVEISLNTAYFDNKRHVIAYVIDISERKKMEHALKKSEEQLILYAAQLEKRVKERTEELEHTNQALKRQIQETKKAEKEAISALERERELNELKSRFVSTASHEFRTPLSTILSSASLIERYSQAEAQEKRLKHIQKIKSSIGNLNTILEDFLSVSKLEEGKVDVQIDTVDLTALCAEVIDELSSIKKANQSLIFSSEGTPELIAADPKIIKNIVINLTSNAIKYSEKDITIRVDYRANDHLCLSIIDEGIGIPQEEQKHLFDRFFRARNATHIQGTGLGLNIVKKYVDMLSGTIEFKSEANEGTEFYVRLPKVTK</sequence>
<dbReference type="InterPro" id="IPR003661">
    <property type="entry name" value="HisK_dim/P_dom"/>
</dbReference>
<evidence type="ECO:0000256" key="6">
    <source>
        <dbReference type="ARBA" id="ARBA00023012"/>
    </source>
</evidence>
<dbReference type="PROSITE" id="PS50109">
    <property type="entry name" value="HIS_KIN"/>
    <property type="match status" value="1"/>
</dbReference>
<dbReference type="AlphaFoldDB" id="A0AA49JIE3"/>
<dbReference type="InterPro" id="IPR050736">
    <property type="entry name" value="Sensor_HK_Regulatory"/>
</dbReference>
<dbReference type="GO" id="GO:0000155">
    <property type="term" value="F:phosphorelay sensor kinase activity"/>
    <property type="evidence" value="ECO:0007669"/>
    <property type="project" value="InterPro"/>
</dbReference>
<evidence type="ECO:0000259" key="8">
    <source>
        <dbReference type="PROSITE" id="PS50109"/>
    </source>
</evidence>
<evidence type="ECO:0000256" key="4">
    <source>
        <dbReference type="ARBA" id="ARBA00022679"/>
    </source>
</evidence>
<dbReference type="FunFam" id="3.30.565.10:FF:000006">
    <property type="entry name" value="Sensor histidine kinase WalK"/>
    <property type="match status" value="1"/>
</dbReference>
<evidence type="ECO:0000256" key="2">
    <source>
        <dbReference type="ARBA" id="ARBA00012438"/>
    </source>
</evidence>
<dbReference type="InterPro" id="IPR004358">
    <property type="entry name" value="Sig_transdc_His_kin-like_C"/>
</dbReference>
<dbReference type="InterPro" id="IPR036097">
    <property type="entry name" value="HisK_dim/P_sf"/>
</dbReference>
<dbReference type="SUPFAM" id="SSF47384">
    <property type="entry name" value="Homodimeric domain of signal transducing histidine kinase"/>
    <property type="match status" value="1"/>
</dbReference>
<dbReference type="Gene3D" id="3.30.450.20">
    <property type="entry name" value="PAS domain"/>
    <property type="match status" value="1"/>
</dbReference>
<dbReference type="InterPro" id="IPR035965">
    <property type="entry name" value="PAS-like_dom_sf"/>
</dbReference>
<dbReference type="PANTHER" id="PTHR43711">
    <property type="entry name" value="TWO-COMPONENT HISTIDINE KINASE"/>
    <property type="match status" value="1"/>
</dbReference>
<evidence type="ECO:0000256" key="7">
    <source>
        <dbReference type="SAM" id="Coils"/>
    </source>
</evidence>
<dbReference type="CDD" id="cd00082">
    <property type="entry name" value="HisKA"/>
    <property type="match status" value="1"/>
</dbReference>
<dbReference type="Pfam" id="PF02518">
    <property type="entry name" value="HATPase_c"/>
    <property type="match status" value="1"/>
</dbReference>
<dbReference type="PRINTS" id="PR00344">
    <property type="entry name" value="BCTRLSENSOR"/>
</dbReference>
<feature type="domain" description="PAS" evidence="9">
    <location>
        <begin position="10"/>
        <end position="64"/>
    </location>
</feature>
<dbReference type="Gene3D" id="1.10.287.130">
    <property type="match status" value="1"/>
</dbReference>
<evidence type="ECO:0000256" key="1">
    <source>
        <dbReference type="ARBA" id="ARBA00000085"/>
    </source>
</evidence>
<keyword evidence="6" id="KW-0902">Two-component regulatory system</keyword>
<dbReference type="InterPro" id="IPR000014">
    <property type="entry name" value="PAS"/>
</dbReference>
<reference evidence="10" key="2">
    <citation type="journal article" date="2024" name="Antonie Van Leeuwenhoek">
        <title>Roseihalotalea indica gen. nov., sp. nov., a halophilic Bacteroidetes from mesopelagic Southwest Indian Ocean with higher carbohydrate metabolic potential.</title>
        <authorList>
            <person name="Chen B."/>
            <person name="Zhang M."/>
            <person name="Lin D."/>
            <person name="Ye J."/>
            <person name="Tang K."/>
        </authorList>
    </citation>
    <scope>NUCLEOTIDE SEQUENCE</scope>
    <source>
        <strain evidence="10">TK19036</strain>
    </source>
</reference>
<dbReference type="CDD" id="cd00130">
    <property type="entry name" value="PAS"/>
    <property type="match status" value="1"/>
</dbReference>
<proteinExistence type="predicted"/>
<organism evidence="10">
    <name type="scientific">Roseihalotalea indica</name>
    <dbReference type="NCBI Taxonomy" id="2867963"/>
    <lineage>
        <taxon>Bacteria</taxon>
        <taxon>Pseudomonadati</taxon>
        <taxon>Bacteroidota</taxon>
        <taxon>Cytophagia</taxon>
        <taxon>Cytophagales</taxon>
        <taxon>Catalimonadaceae</taxon>
        <taxon>Roseihalotalea</taxon>
    </lineage>
</organism>
<protein>
    <recommendedName>
        <fullName evidence="2">histidine kinase</fullName>
        <ecNumber evidence="2">2.7.13.3</ecNumber>
    </recommendedName>
</protein>
<dbReference type="InterPro" id="IPR005467">
    <property type="entry name" value="His_kinase_dom"/>
</dbReference>
<dbReference type="SMART" id="SM00091">
    <property type="entry name" value="PAS"/>
    <property type="match status" value="1"/>
</dbReference>
<dbReference type="InterPro" id="IPR003594">
    <property type="entry name" value="HATPase_dom"/>
</dbReference>
<feature type="domain" description="Histidine kinase" evidence="8">
    <location>
        <begin position="201"/>
        <end position="416"/>
    </location>
</feature>
<keyword evidence="5 10" id="KW-0418">Kinase</keyword>
<feature type="coiled-coil region" evidence="7">
    <location>
        <begin position="146"/>
        <end position="195"/>
    </location>
</feature>
<dbReference type="SMART" id="SM00387">
    <property type="entry name" value="HATPase_c"/>
    <property type="match status" value="1"/>
</dbReference>
<evidence type="ECO:0000313" key="10">
    <source>
        <dbReference type="EMBL" id="WKN34617.1"/>
    </source>
</evidence>
<keyword evidence="3" id="KW-0597">Phosphoprotein</keyword>
<dbReference type="NCBIfam" id="TIGR00229">
    <property type="entry name" value="sensory_box"/>
    <property type="match status" value="1"/>
</dbReference>
<dbReference type="CDD" id="cd00075">
    <property type="entry name" value="HATPase"/>
    <property type="match status" value="1"/>
</dbReference>